<proteinExistence type="predicted"/>
<organism evidence="2 3">
    <name type="scientific">Actinomyces graevenitzii F0530</name>
    <dbReference type="NCBI Taxonomy" id="1321817"/>
    <lineage>
        <taxon>Bacteria</taxon>
        <taxon>Bacillati</taxon>
        <taxon>Actinomycetota</taxon>
        <taxon>Actinomycetes</taxon>
        <taxon>Actinomycetales</taxon>
        <taxon>Actinomycetaceae</taxon>
        <taxon>Actinomyces</taxon>
    </lineage>
</organism>
<sequence>MGACLFVAELASTTLAAGWLGASGLGGWVQAERAAASSEKTSVKGKAIQHRGGNKPGRGRKSASLLKICGSSKA</sequence>
<comment type="caution">
    <text evidence="2">The sequence shown here is derived from an EMBL/GenBank/DDBJ whole genome shotgun (WGS) entry which is preliminary data.</text>
</comment>
<dbReference type="EMBL" id="AWSC01000047">
    <property type="protein sequence ID" value="ERH15218.1"/>
    <property type="molecule type" value="Genomic_DNA"/>
</dbReference>
<feature type="compositionally biased region" description="Basic residues" evidence="1">
    <location>
        <begin position="47"/>
        <end position="61"/>
    </location>
</feature>
<dbReference type="Proteomes" id="UP000016481">
    <property type="component" value="Unassembled WGS sequence"/>
</dbReference>
<dbReference type="AlphaFoldDB" id="U1R679"/>
<gene>
    <name evidence="2" type="ORF">HMPREF1978_01235</name>
</gene>
<accession>U1R679</accession>
<feature type="region of interest" description="Disordered" evidence="1">
    <location>
        <begin position="39"/>
        <end position="62"/>
    </location>
</feature>
<evidence type="ECO:0000313" key="3">
    <source>
        <dbReference type="Proteomes" id="UP000016481"/>
    </source>
</evidence>
<evidence type="ECO:0000313" key="2">
    <source>
        <dbReference type="EMBL" id="ERH15218.1"/>
    </source>
</evidence>
<name>U1R679_9ACTO</name>
<protein>
    <submittedName>
        <fullName evidence="2">Uncharacterized protein</fullName>
    </submittedName>
</protein>
<evidence type="ECO:0000256" key="1">
    <source>
        <dbReference type="SAM" id="MobiDB-lite"/>
    </source>
</evidence>
<reference evidence="2 3" key="1">
    <citation type="submission" date="2013-08" db="EMBL/GenBank/DDBJ databases">
        <authorList>
            <person name="Weinstock G."/>
            <person name="Sodergren E."/>
            <person name="Wylie T."/>
            <person name="Fulton L."/>
            <person name="Fulton R."/>
            <person name="Fronick C."/>
            <person name="O'Laughlin M."/>
            <person name="Godfrey J."/>
            <person name="Miner T."/>
            <person name="Herter B."/>
            <person name="Appelbaum E."/>
            <person name="Cordes M."/>
            <person name="Lek S."/>
            <person name="Wollam A."/>
            <person name="Pepin K.H."/>
            <person name="Palsikar V.B."/>
            <person name="Mitreva M."/>
            <person name="Wilson R.K."/>
        </authorList>
    </citation>
    <scope>NUCLEOTIDE SEQUENCE [LARGE SCALE GENOMIC DNA]</scope>
    <source>
        <strain evidence="2 3">F0530</strain>
    </source>
</reference>
<dbReference type="HOGENOM" id="CLU_2679345_0_0_11"/>